<dbReference type="AlphaFoldDB" id="A0AAE4U038"/>
<evidence type="ECO:0000313" key="2">
    <source>
        <dbReference type="Proteomes" id="UP000232122"/>
    </source>
</evidence>
<proteinExistence type="predicted"/>
<name>A0AAE4U038_9LEPT</name>
<protein>
    <submittedName>
        <fullName evidence="1">Uncharacterized protein</fullName>
    </submittedName>
</protein>
<accession>A0AAE4U038</accession>
<evidence type="ECO:0000313" key="1">
    <source>
        <dbReference type="EMBL" id="MDV6236452.1"/>
    </source>
</evidence>
<gene>
    <name evidence="1" type="ORF">CH379_012520</name>
</gene>
<keyword evidence="2" id="KW-1185">Reference proteome</keyword>
<dbReference type="Proteomes" id="UP000232122">
    <property type="component" value="Unassembled WGS sequence"/>
</dbReference>
<dbReference type="EMBL" id="NPEF02000014">
    <property type="protein sequence ID" value="MDV6236452.1"/>
    <property type="molecule type" value="Genomic_DNA"/>
</dbReference>
<comment type="caution">
    <text evidence="1">The sequence shown here is derived from an EMBL/GenBank/DDBJ whole genome shotgun (WGS) entry which is preliminary data.</text>
</comment>
<reference evidence="1 2" key="1">
    <citation type="journal article" date="2018" name="Microb. Genom.">
        <title>Deciphering the unexplored Leptospira diversity from soils uncovers genomic evolution to virulence.</title>
        <authorList>
            <person name="Thibeaux R."/>
            <person name="Iraola G."/>
            <person name="Ferres I."/>
            <person name="Bierque E."/>
            <person name="Girault D."/>
            <person name="Soupe-Gilbert M.E."/>
            <person name="Picardeau M."/>
            <person name="Goarant C."/>
        </authorList>
    </citation>
    <scope>NUCLEOTIDE SEQUENCE [LARGE SCALE GENOMIC DNA]</scope>
    <source>
        <strain evidence="1 2">ATI7-C-A5</strain>
    </source>
</reference>
<organism evidence="1 2">
    <name type="scientific">Leptospira ellisii</name>
    <dbReference type="NCBI Taxonomy" id="2023197"/>
    <lineage>
        <taxon>Bacteria</taxon>
        <taxon>Pseudomonadati</taxon>
        <taxon>Spirochaetota</taxon>
        <taxon>Spirochaetia</taxon>
        <taxon>Leptospirales</taxon>
        <taxon>Leptospiraceae</taxon>
        <taxon>Leptospira</taxon>
    </lineage>
</organism>
<dbReference type="RefSeq" id="WP_317573203.1">
    <property type="nucleotide sequence ID" value="NZ_NPEF02000014.1"/>
</dbReference>
<sequence length="215" mass="24558">MKTKFLFLAAIPVLLFCGGRPESGPIRMTVNKFESNPSSGRLTLNLINLNKPQQELQKGKSGKAPKIYKTLDIKRFCIQKRNELRCDDAFQIHEGELKEKEPYSILLPPGEYEGILSSETPRLQMVFDSKFETLRSKDTIRKNGACVFENGVFYCGKIRIRSGKETVFRLKFSSELHMIQIVGALATRHGHGPYFSQYLDPEWEFSEGMISQESK</sequence>